<dbReference type="RefSeq" id="WP_051612345.1">
    <property type="nucleotide sequence ID" value="NZ_ARYM01000005.1"/>
</dbReference>
<dbReference type="SUPFAM" id="SSF52540">
    <property type="entry name" value="P-loop containing nucleoside triphosphate hydrolases"/>
    <property type="match status" value="1"/>
</dbReference>
<dbReference type="eggNOG" id="COG4544">
    <property type="taxonomic scope" value="Bacteria"/>
</dbReference>
<evidence type="ECO:0000313" key="2">
    <source>
        <dbReference type="EMBL" id="KCZ99442.1"/>
    </source>
</evidence>
<evidence type="ECO:0008006" key="4">
    <source>
        <dbReference type="Google" id="ProtNLM"/>
    </source>
</evidence>
<dbReference type="Gene3D" id="3.40.50.300">
    <property type="entry name" value="P-loop containing nucleotide triphosphate hydrolases"/>
    <property type="match status" value="1"/>
</dbReference>
<dbReference type="AlphaFoldDB" id="A0A062VMP9"/>
<proteinExistence type="predicted"/>
<name>A0A062VMP9_9PROT</name>
<gene>
    <name evidence="2" type="ORF">HPO_05882</name>
</gene>
<reference evidence="2 3" key="1">
    <citation type="journal article" date="2014" name="Antonie Van Leeuwenhoek">
        <title>Hyphomonas beringensis sp. nov. and Hyphomonas chukchiensis sp. nov., isolated from surface seawater of the Bering Sea and Chukchi Sea.</title>
        <authorList>
            <person name="Li C."/>
            <person name="Lai Q."/>
            <person name="Li G."/>
            <person name="Dong C."/>
            <person name="Wang J."/>
            <person name="Liao Y."/>
            <person name="Shao Z."/>
        </authorList>
    </citation>
    <scope>NUCLEOTIDE SEQUENCE [LARGE SCALE GENOMIC DNA]</scope>
    <source>
        <strain evidence="2 3">PS728</strain>
    </source>
</reference>
<dbReference type="PATRIC" id="fig|1280954.3.peg.1201"/>
<dbReference type="InterPro" id="IPR027417">
    <property type="entry name" value="P-loop_NTPase"/>
</dbReference>
<dbReference type="OrthoDB" id="7202530at2"/>
<accession>A0A062VMP9</accession>
<sequence>MDLVTLISKGLVGPLTAPPAREVEFPFGLGTHGLHEIAEAAYGDRAATTGFLLAAAPRPSGRTILLWVTQASSARDMGRVPEAALREATGGKARRLGIVTRHTSDALWAIEEAIVSGVVSHVIAEVNSADFTATRRLTLASERHGVPVTLLLPHTCEGATAAATRWRVCPQPSAPNRYDPRAPGHARWRVHLERCRAAPALVGQAFDLEWNDETLSLLMVPGMVTGSPAPDEASPHHAFPNRRAG</sequence>
<feature type="region of interest" description="Disordered" evidence="1">
    <location>
        <begin position="226"/>
        <end position="245"/>
    </location>
</feature>
<keyword evidence="3" id="KW-1185">Reference proteome</keyword>
<dbReference type="STRING" id="1280954.HPO_05882"/>
<organism evidence="2 3">
    <name type="scientific">Hyphomonas polymorpha PS728</name>
    <dbReference type="NCBI Taxonomy" id="1280954"/>
    <lineage>
        <taxon>Bacteria</taxon>
        <taxon>Pseudomonadati</taxon>
        <taxon>Pseudomonadota</taxon>
        <taxon>Alphaproteobacteria</taxon>
        <taxon>Hyphomonadales</taxon>
        <taxon>Hyphomonadaceae</taxon>
        <taxon>Hyphomonas</taxon>
    </lineage>
</organism>
<comment type="caution">
    <text evidence="2">The sequence shown here is derived from an EMBL/GenBank/DDBJ whole genome shotgun (WGS) entry which is preliminary data.</text>
</comment>
<evidence type="ECO:0000256" key="1">
    <source>
        <dbReference type="SAM" id="MobiDB-lite"/>
    </source>
</evidence>
<protein>
    <recommendedName>
        <fullName evidence="4">Protein ImuA</fullName>
    </recommendedName>
</protein>
<evidence type="ECO:0000313" key="3">
    <source>
        <dbReference type="Proteomes" id="UP000027100"/>
    </source>
</evidence>
<dbReference type="Proteomes" id="UP000027100">
    <property type="component" value="Unassembled WGS sequence"/>
</dbReference>
<dbReference type="EMBL" id="ARYM01000005">
    <property type="protein sequence ID" value="KCZ99442.1"/>
    <property type="molecule type" value="Genomic_DNA"/>
</dbReference>